<sequence>MEHYLDIRILPDPEFAPPLLLNALFAKLHRALATTQHSDIGASFPGYDLTPKGEGDSTLRPTLGQVLRLHGSAAALDSFMARNWLTGMRDHVTLGNIQPVPANASPIRVQRKQAKSNPAKERERLMRRKGMSEAEALRLIPDDKAKLLNLPFITLSSQSTGQHQFRLFIAQTAATAEVKGDFNAYGLSRHATLPGF</sequence>
<protein>
    <submittedName>
        <fullName evidence="1">Type I-F CRISPR-associated endoribonuclease Cas6/Csy4</fullName>
    </submittedName>
</protein>
<dbReference type="Proteomes" id="UP000322079">
    <property type="component" value="Chromosome"/>
</dbReference>
<dbReference type="EMBL" id="CP043473">
    <property type="protein sequence ID" value="QEL54485.1"/>
    <property type="molecule type" value="Genomic_DNA"/>
</dbReference>
<dbReference type="InterPro" id="IPR042564">
    <property type="entry name" value="CRISPR-Cas6/Csy4_sf"/>
</dbReference>
<dbReference type="GO" id="GO:0043571">
    <property type="term" value="P:maintenance of CRISPR repeat elements"/>
    <property type="evidence" value="ECO:0007669"/>
    <property type="project" value="InterPro"/>
</dbReference>
<name>A0A5C1DCR7_9NEIS</name>
<dbReference type="NCBIfam" id="TIGR02563">
    <property type="entry name" value="cas_Csy4"/>
    <property type="match status" value="1"/>
</dbReference>
<dbReference type="Gene3D" id="3.30.70.2540">
    <property type="entry name" value="CRISPR-associated endoribonuclease Cas6/Csy4"/>
    <property type="match status" value="1"/>
</dbReference>
<dbReference type="CDD" id="cd09739">
    <property type="entry name" value="Cas6_I-F"/>
    <property type="match status" value="1"/>
</dbReference>
<keyword evidence="2" id="KW-1185">Reference proteome</keyword>
<dbReference type="AlphaFoldDB" id="A0A5C1DCR7"/>
<organism evidence="1 2">
    <name type="scientific">Chromobacterium paludis</name>
    <dbReference type="NCBI Taxonomy" id="2605945"/>
    <lineage>
        <taxon>Bacteria</taxon>
        <taxon>Pseudomonadati</taxon>
        <taxon>Pseudomonadota</taxon>
        <taxon>Betaproteobacteria</taxon>
        <taxon>Neisseriales</taxon>
        <taxon>Chromobacteriaceae</taxon>
        <taxon>Chromobacterium</taxon>
    </lineage>
</organism>
<dbReference type="GO" id="GO:0004519">
    <property type="term" value="F:endonuclease activity"/>
    <property type="evidence" value="ECO:0007669"/>
    <property type="project" value="InterPro"/>
</dbReference>
<dbReference type="Pfam" id="PF09618">
    <property type="entry name" value="Cas_Csy4"/>
    <property type="match status" value="1"/>
</dbReference>
<proteinExistence type="predicted"/>
<dbReference type="InterPro" id="IPR013396">
    <property type="entry name" value="CRISPR-assoc_prot_Csy4"/>
</dbReference>
<accession>A0A5C1DCR7</accession>
<dbReference type="KEGG" id="chrm:FYK34_02315"/>
<evidence type="ECO:0000313" key="2">
    <source>
        <dbReference type="Proteomes" id="UP000322079"/>
    </source>
</evidence>
<gene>
    <name evidence="1" type="primary">cas6f</name>
    <name evidence="1" type="ORF">FYK34_02315</name>
</gene>
<evidence type="ECO:0000313" key="1">
    <source>
        <dbReference type="EMBL" id="QEL54485.1"/>
    </source>
</evidence>
<reference evidence="1 2" key="1">
    <citation type="submission" date="2019-08" db="EMBL/GenBank/DDBJ databases">
        <title>Chromobacterium paludis, a novel bacterium isolated from a Maryland marsh pond.</title>
        <authorList>
            <person name="Blackburn M.B."/>
            <person name="Gundersen-Rindal D.E."/>
        </authorList>
    </citation>
    <scope>NUCLEOTIDE SEQUENCE [LARGE SCALE GENOMIC DNA]</scope>
    <source>
        <strain evidence="2">IIBBL 257-1</strain>
    </source>
</reference>
<dbReference type="RefSeq" id="WP_149294872.1">
    <property type="nucleotide sequence ID" value="NZ_CP043473.1"/>
</dbReference>